<reference evidence="1" key="1">
    <citation type="journal article" date="2020" name="bioRxiv">
        <title>Chromosome-level reference genome of the European wasp spider Argiope bruennichi: a resource for studies on range expansion and evolutionary adaptation.</title>
        <authorList>
            <person name="Sheffer M.M."/>
            <person name="Hoppe A."/>
            <person name="Krehenwinkel H."/>
            <person name="Uhl G."/>
            <person name="Kuss A.W."/>
            <person name="Jensen L."/>
            <person name="Jensen C."/>
            <person name="Gillespie R.G."/>
            <person name="Hoff K.J."/>
            <person name="Prost S."/>
        </authorList>
    </citation>
    <scope>NUCLEOTIDE SEQUENCE</scope>
</reference>
<protein>
    <submittedName>
        <fullName evidence="1">Uncharacterized protein</fullName>
    </submittedName>
</protein>
<keyword evidence="2" id="KW-1185">Reference proteome</keyword>
<evidence type="ECO:0000313" key="1">
    <source>
        <dbReference type="EMBL" id="KAF8766944.1"/>
    </source>
</evidence>
<reference evidence="1" key="2">
    <citation type="submission" date="2020-06" db="EMBL/GenBank/DDBJ databases">
        <authorList>
            <person name="Sheffer M."/>
        </authorList>
    </citation>
    <scope>NUCLEOTIDE SEQUENCE</scope>
</reference>
<evidence type="ECO:0000313" key="2">
    <source>
        <dbReference type="Proteomes" id="UP000807504"/>
    </source>
</evidence>
<gene>
    <name evidence="1" type="ORF">HNY73_019959</name>
</gene>
<accession>A0A8T0E637</accession>
<comment type="caution">
    <text evidence="1">The sequence shown here is derived from an EMBL/GenBank/DDBJ whole genome shotgun (WGS) entry which is preliminary data.</text>
</comment>
<proteinExistence type="predicted"/>
<dbReference type="EMBL" id="JABXBU010002230">
    <property type="protein sequence ID" value="KAF8766944.1"/>
    <property type="molecule type" value="Genomic_DNA"/>
</dbReference>
<sequence length="90" mass="10242">MVILLYPNLTHSVNYVGNQISYPKPQCQDLITKLQQPPCNGEDMVPGWRTLEIDFGELSLRADWINCSTWIPKKKPSNLQLLSAFQSGNH</sequence>
<dbReference type="AlphaFoldDB" id="A0A8T0E637"/>
<dbReference type="Proteomes" id="UP000807504">
    <property type="component" value="Unassembled WGS sequence"/>
</dbReference>
<name>A0A8T0E637_ARGBR</name>
<organism evidence="1 2">
    <name type="scientific">Argiope bruennichi</name>
    <name type="common">Wasp spider</name>
    <name type="synonym">Aranea bruennichi</name>
    <dbReference type="NCBI Taxonomy" id="94029"/>
    <lineage>
        <taxon>Eukaryota</taxon>
        <taxon>Metazoa</taxon>
        <taxon>Ecdysozoa</taxon>
        <taxon>Arthropoda</taxon>
        <taxon>Chelicerata</taxon>
        <taxon>Arachnida</taxon>
        <taxon>Araneae</taxon>
        <taxon>Araneomorphae</taxon>
        <taxon>Entelegynae</taxon>
        <taxon>Araneoidea</taxon>
        <taxon>Araneidae</taxon>
        <taxon>Argiope</taxon>
    </lineage>
</organism>